<feature type="transmembrane region" description="Helical" evidence="7">
    <location>
        <begin position="129"/>
        <end position="148"/>
    </location>
</feature>
<name>A0A9Q2D0G0_9STAP</name>
<evidence type="ECO:0000259" key="8">
    <source>
        <dbReference type="Pfam" id="PF05140"/>
    </source>
</evidence>
<dbReference type="EMBL" id="JACHHF010000007">
    <property type="protein sequence ID" value="MBB5176386.1"/>
    <property type="molecule type" value="Genomic_DNA"/>
</dbReference>
<keyword evidence="6" id="KW-0175">Coiled coil</keyword>
<comment type="caution">
    <text evidence="9">The sequence shown here is derived from an EMBL/GenBank/DDBJ whole genome shotgun (WGS) entry which is preliminary data.</text>
</comment>
<evidence type="ECO:0000256" key="4">
    <source>
        <dbReference type="ARBA" id="ARBA00022989"/>
    </source>
</evidence>
<evidence type="ECO:0000256" key="7">
    <source>
        <dbReference type="SAM" id="Phobius"/>
    </source>
</evidence>
<evidence type="ECO:0000256" key="1">
    <source>
        <dbReference type="ARBA" id="ARBA00004141"/>
    </source>
</evidence>
<dbReference type="InterPro" id="IPR007816">
    <property type="entry name" value="ResB-like_domain"/>
</dbReference>
<dbReference type="GO" id="GO:0016020">
    <property type="term" value="C:membrane"/>
    <property type="evidence" value="ECO:0007669"/>
    <property type="project" value="UniProtKB-SubCell"/>
</dbReference>
<evidence type="ECO:0000313" key="9">
    <source>
        <dbReference type="EMBL" id="MBB5176386.1"/>
    </source>
</evidence>
<feature type="coiled-coil region" evidence="6">
    <location>
        <begin position="177"/>
        <end position="204"/>
    </location>
</feature>
<keyword evidence="2 7" id="KW-0812">Transmembrane</keyword>
<keyword evidence="10" id="KW-1185">Reference proteome</keyword>
<dbReference type="AlphaFoldDB" id="A0A9Q2D0G0"/>
<reference evidence="9 10" key="1">
    <citation type="submission" date="2020-08" db="EMBL/GenBank/DDBJ databases">
        <title>Genomic Encyclopedia of Type Strains, Phase IV (KMG-IV): sequencing the most valuable type-strain genomes for metagenomic binning, comparative biology and taxonomic classification.</title>
        <authorList>
            <person name="Goeker M."/>
        </authorList>
    </citation>
    <scope>NUCLEOTIDE SEQUENCE [LARGE SCALE GENOMIC DNA]</scope>
    <source>
        <strain evidence="9 10">DSM 19163</strain>
    </source>
</reference>
<feature type="transmembrane region" description="Helical" evidence="7">
    <location>
        <begin position="221"/>
        <end position="239"/>
    </location>
</feature>
<evidence type="ECO:0000313" key="10">
    <source>
        <dbReference type="Proteomes" id="UP000579136"/>
    </source>
</evidence>
<dbReference type="Proteomes" id="UP000579136">
    <property type="component" value="Unassembled WGS sequence"/>
</dbReference>
<dbReference type="PANTHER" id="PTHR31566:SF0">
    <property type="entry name" value="CYTOCHROME C BIOGENESIS PROTEIN CCS1, CHLOROPLASTIC"/>
    <property type="match status" value="1"/>
</dbReference>
<organism evidence="9 10">
    <name type="scientific">Nosocomiicoccus ampullae</name>
    <dbReference type="NCBI Taxonomy" id="489910"/>
    <lineage>
        <taxon>Bacteria</taxon>
        <taxon>Bacillati</taxon>
        <taxon>Bacillota</taxon>
        <taxon>Bacilli</taxon>
        <taxon>Bacillales</taxon>
        <taxon>Staphylococcaceae</taxon>
        <taxon>Nosocomiicoccus</taxon>
    </lineage>
</organism>
<dbReference type="GO" id="GO:0017004">
    <property type="term" value="P:cytochrome complex assembly"/>
    <property type="evidence" value="ECO:0007669"/>
    <property type="project" value="UniProtKB-KW"/>
</dbReference>
<dbReference type="RefSeq" id="WP_183674793.1">
    <property type="nucleotide sequence ID" value="NZ_CBCRYX010000008.1"/>
</dbReference>
<feature type="domain" description="ResB-like" evidence="8">
    <location>
        <begin position="73"/>
        <end position="526"/>
    </location>
</feature>
<evidence type="ECO:0000256" key="6">
    <source>
        <dbReference type="SAM" id="Coils"/>
    </source>
</evidence>
<comment type="subcellular location">
    <subcellularLocation>
        <location evidence="1">Membrane</location>
        <topology evidence="1">Multi-pass membrane protein</topology>
    </subcellularLocation>
</comment>
<proteinExistence type="predicted"/>
<keyword evidence="5 7" id="KW-0472">Membrane</keyword>
<keyword evidence="4 7" id="KW-1133">Transmembrane helix</keyword>
<accession>A0A9Q2D0G0</accession>
<gene>
    <name evidence="9" type="ORF">HNQ45_001274</name>
</gene>
<protein>
    <submittedName>
        <fullName evidence="9">Cytochrome c biogenesis protein</fullName>
    </submittedName>
</protein>
<dbReference type="Pfam" id="PF05140">
    <property type="entry name" value="ResB"/>
    <property type="match status" value="1"/>
</dbReference>
<evidence type="ECO:0000256" key="5">
    <source>
        <dbReference type="ARBA" id="ARBA00023136"/>
    </source>
</evidence>
<evidence type="ECO:0000256" key="3">
    <source>
        <dbReference type="ARBA" id="ARBA00022748"/>
    </source>
</evidence>
<dbReference type="InterPro" id="IPR023494">
    <property type="entry name" value="Cyt_c_bgen_Ccs1/CcsB/ResB"/>
</dbReference>
<feature type="transmembrane region" description="Helical" evidence="7">
    <location>
        <begin position="64"/>
        <end position="91"/>
    </location>
</feature>
<sequence length="552" mass="63068">MSKENEYIECPHCGHVNPPGTQLCQSCGLLINDDYDKKKIKDVMRYDGSAVRSKVRSSSVFDKIWIFFTSIRNGVIIIALIAIASAIGTILPQEYFIPVGVDAADYYKEHYGTFGTLYYNLGFHNLYSSWWFLLLNAMLALSIIAASIDRGVPLFKSLKNQGVKKHPSYYKRQRIYLHNEEASKDDVESLVKDLEKKRYNVRKEENSYLLEKGRLSRYGPYINHTGLIILLIGSMLRFFPGMYLDELVYASEGETVKLPGTDSKYYIKNDEFIVDTYDKDAGTVFDKSLENQGALASNYQTNITFYENESSDIVGSEPELKEIDRAEIKVNHPFKFDGYHLYQSSFDNSAMKSMTFELQDDDGNVVSEPFEINLKDPEEEFTVKGTDNTDFDIRLRAYAPDFLEIGSNGGLISQTPVPRNPAFIFEVKDNDNNEEYSLIQIQNTTEISKDNMYNVKFVSMENEMASVLTLKKDKTLFLIASGFIIFLIGVFIGSYINHRRIWINSDNGLTLAAHTNRNYYSISKEINEILEKHNLGKVVDSDSKVHDERMKG</sequence>
<evidence type="ECO:0000256" key="2">
    <source>
        <dbReference type="ARBA" id="ARBA00022692"/>
    </source>
</evidence>
<feature type="transmembrane region" description="Helical" evidence="7">
    <location>
        <begin position="476"/>
        <end position="496"/>
    </location>
</feature>
<dbReference type="PANTHER" id="PTHR31566">
    <property type="entry name" value="CYTOCHROME C BIOGENESIS PROTEIN CCS1, CHLOROPLASTIC"/>
    <property type="match status" value="1"/>
</dbReference>
<keyword evidence="3" id="KW-0201">Cytochrome c-type biogenesis</keyword>